<dbReference type="EMBL" id="VSSQ01019449">
    <property type="protein sequence ID" value="MPM63501.1"/>
    <property type="molecule type" value="Genomic_DNA"/>
</dbReference>
<dbReference type="AlphaFoldDB" id="A0A645BFV4"/>
<proteinExistence type="predicted"/>
<accession>A0A645BFV4</accession>
<organism evidence="1">
    <name type="scientific">bioreactor metagenome</name>
    <dbReference type="NCBI Taxonomy" id="1076179"/>
    <lineage>
        <taxon>unclassified sequences</taxon>
        <taxon>metagenomes</taxon>
        <taxon>ecological metagenomes</taxon>
    </lineage>
</organism>
<reference evidence="1" key="1">
    <citation type="submission" date="2019-08" db="EMBL/GenBank/DDBJ databases">
        <authorList>
            <person name="Kucharzyk K."/>
            <person name="Murdoch R.W."/>
            <person name="Higgins S."/>
            <person name="Loffler F."/>
        </authorList>
    </citation>
    <scope>NUCLEOTIDE SEQUENCE</scope>
</reference>
<protein>
    <submittedName>
        <fullName evidence="1">Uncharacterized protein</fullName>
    </submittedName>
</protein>
<comment type="caution">
    <text evidence="1">The sequence shown here is derived from an EMBL/GenBank/DDBJ whole genome shotgun (WGS) entry which is preliminary data.</text>
</comment>
<name>A0A645BFV4_9ZZZZ</name>
<gene>
    <name evidence="1" type="ORF">SDC9_110381</name>
</gene>
<evidence type="ECO:0000313" key="1">
    <source>
        <dbReference type="EMBL" id="MPM63501.1"/>
    </source>
</evidence>
<sequence>MLLITFYTKFKIQLPMIPFQSHKGRPDTLCILGMHTVKEVELGIVVELFAGVEQELCKPTAQIGCPDAVTQLIDTYATW</sequence>